<gene>
    <name evidence="1" type="ORF">ADICEAN_00723</name>
</gene>
<evidence type="ECO:0000313" key="1">
    <source>
        <dbReference type="EMBL" id="EMR04100.1"/>
    </source>
</evidence>
<dbReference type="Proteomes" id="UP000011910">
    <property type="component" value="Unassembled WGS sequence"/>
</dbReference>
<reference evidence="1 2" key="1">
    <citation type="journal article" date="2013" name="Genome Announc.">
        <title>Draft Genome Sequence of Cesiribacter andamanensis Strain AMV16T, Isolated from a Soil Sample from a Mud Volcano in the Andaman Islands, India.</title>
        <authorList>
            <person name="Shivaji S."/>
            <person name="Ara S."/>
            <person name="Begum Z."/>
            <person name="Srinivas T.N."/>
            <person name="Singh A."/>
            <person name="Kumar Pinnaka A."/>
        </authorList>
    </citation>
    <scope>NUCLEOTIDE SEQUENCE [LARGE SCALE GENOMIC DNA]</scope>
    <source>
        <strain evidence="1 2">AMV16</strain>
    </source>
</reference>
<proteinExistence type="predicted"/>
<sequence length="59" mass="6813">MLQVYTMDGKVVSELFKGDMEAGQTYKADFKLENRSAQMFFYILRTDQGNQVGRIISLE</sequence>
<comment type="caution">
    <text evidence="1">The sequence shown here is derived from an EMBL/GenBank/DDBJ whole genome shotgun (WGS) entry which is preliminary data.</text>
</comment>
<accession>M7NQV6</accession>
<evidence type="ECO:0000313" key="2">
    <source>
        <dbReference type="Proteomes" id="UP000011910"/>
    </source>
</evidence>
<name>M7NQV6_9BACT</name>
<dbReference type="EMBL" id="AODQ01000011">
    <property type="protein sequence ID" value="EMR04100.1"/>
    <property type="molecule type" value="Genomic_DNA"/>
</dbReference>
<protein>
    <recommendedName>
        <fullName evidence="3">Secretion system C-terminal sorting domain-containing protein</fullName>
    </recommendedName>
</protein>
<dbReference type="AlphaFoldDB" id="M7NQV6"/>
<evidence type="ECO:0008006" key="3">
    <source>
        <dbReference type="Google" id="ProtNLM"/>
    </source>
</evidence>
<organism evidence="1 2">
    <name type="scientific">Cesiribacter andamanensis AMV16</name>
    <dbReference type="NCBI Taxonomy" id="1279009"/>
    <lineage>
        <taxon>Bacteria</taxon>
        <taxon>Pseudomonadati</taxon>
        <taxon>Bacteroidota</taxon>
        <taxon>Cytophagia</taxon>
        <taxon>Cytophagales</taxon>
        <taxon>Cesiribacteraceae</taxon>
        <taxon>Cesiribacter</taxon>
    </lineage>
</organism>
<keyword evidence="2" id="KW-1185">Reference proteome</keyword>